<accession>A0A158D0Y5</accession>
<evidence type="ECO:0000313" key="2">
    <source>
        <dbReference type="Proteomes" id="UP000054624"/>
    </source>
</evidence>
<organism evidence="1 2">
    <name type="scientific">Caballeronia temeraria</name>
    <dbReference type="NCBI Taxonomy" id="1777137"/>
    <lineage>
        <taxon>Bacteria</taxon>
        <taxon>Pseudomonadati</taxon>
        <taxon>Pseudomonadota</taxon>
        <taxon>Betaproteobacteria</taxon>
        <taxon>Burkholderiales</taxon>
        <taxon>Burkholderiaceae</taxon>
        <taxon>Caballeronia</taxon>
    </lineage>
</organism>
<protein>
    <recommendedName>
        <fullName evidence="3">Phage tail assembly protein</fullName>
    </recommendedName>
</protein>
<dbReference type="OrthoDB" id="6898450at2"/>
<dbReference type="AlphaFoldDB" id="A0A158D0Y5"/>
<dbReference type="STRING" id="1777137.AWB76_06314"/>
<evidence type="ECO:0008006" key="3">
    <source>
        <dbReference type="Google" id="ProtNLM"/>
    </source>
</evidence>
<dbReference type="EMBL" id="FCOI02000031">
    <property type="protein sequence ID" value="SAK88324.1"/>
    <property type="molecule type" value="Genomic_DNA"/>
</dbReference>
<dbReference type="Proteomes" id="UP000054624">
    <property type="component" value="Unassembled WGS sequence"/>
</dbReference>
<reference evidence="2" key="1">
    <citation type="submission" date="2016-01" db="EMBL/GenBank/DDBJ databases">
        <authorList>
            <person name="Peeters Charlotte."/>
        </authorList>
    </citation>
    <scope>NUCLEOTIDE SEQUENCE [LARGE SCALE GENOMIC DNA]</scope>
</reference>
<proteinExistence type="predicted"/>
<dbReference type="Pfam" id="PF10109">
    <property type="entry name" value="Phage_TAC_7"/>
    <property type="match status" value="1"/>
</dbReference>
<keyword evidence="2" id="KW-1185">Reference proteome</keyword>
<evidence type="ECO:0000313" key="1">
    <source>
        <dbReference type="EMBL" id="SAK88324.1"/>
    </source>
</evidence>
<dbReference type="InterPro" id="IPR019289">
    <property type="entry name" value="Phage_tail_E/E"/>
</dbReference>
<sequence>MSDTKTIQLRKALSYGKGDQAKTVDSITLREPTAGEYEKAENAAGVYGLQIALIALLSGVPVDVIDQMYTSQIDEAADFIGSFGKEAISGMKASADEFELVLQSPVKLTADESPLNVASLELCEPTNQQKRKASAAGGTFASSIALISIVSKVPKNAVRALTARDFMAACAYFNGFQLRRTANSDD</sequence>
<dbReference type="RefSeq" id="WP_061163938.1">
    <property type="nucleotide sequence ID" value="NZ_FCOI02000031.1"/>
</dbReference>
<name>A0A158D0Y5_9BURK</name>
<gene>
    <name evidence="1" type="ORF">AWB76_06314</name>
</gene>